<feature type="region of interest" description="Disordered" evidence="1">
    <location>
        <begin position="349"/>
        <end position="377"/>
    </location>
</feature>
<evidence type="ECO:0008006" key="4">
    <source>
        <dbReference type="Google" id="ProtNLM"/>
    </source>
</evidence>
<dbReference type="EMBL" id="OU594958">
    <property type="protein sequence ID" value="CAG9282806.1"/>
    <property type="molecule type" value="Genomic_DNA"/>
</dbReference>
<protein>
    <recommendedName>
        <fullName evidence="4">G-protein coupled receptors family 1 profile domain-containing protein</fullName>
    </recommendedName>
</protein>
<feature type="transmembrane region" description="Helical" evidence="2">
    <location>
        <begin position="132"/>
        <end position="152"/>
    </location>
</feature>
<feature type="transmembrane region" description="Helical" evidence="2">
    <location>
        <begin position="92"/>
        <end position="117"/>
    </location>
</feature>
<keyword evidence="2" id="KW-0472">Membrane</keyword>
<feature type="transmembrane region" description="Helical" evidence="2">
    <location>
        <begin position="261"/>
        <end position="287"/>
    </location>
</feature>
<evidence type="ECO:0000256" key="1">
    <source>
        <dbReference type="SAM" id="MobiDB-lite"/>
    </source>
</evidence>
<feature type="transmembrane region" description="Helical" evidence="2">
    <location>
        <begin position="293"/>
        <end position="315"/>
    </location>
</feature>
<accession>A0A8J9SL33</accession>
<evidence type="ECO:0000256" key="2">
    <source>
        <dbReference type="SAM" id="Phobius"/>
    </source>
</evidence>
<feature type="region of interest" description="Disordered" evidence="1">
    <location>
        <begin position="1"/>
        <end position="23"/>
    </location>
</feature>
<organism evidence="3">
    <name type="scientific">Phaeodactylum tricornutum</name>
    <name type="common">Diatom</name>
    <dbReference type="NCBI Taxonomy" id="2850"/>
    <lineage>
        <taxon>Eukaryota</taxon>
        <taxon>Sar</taxon>
        <taxon>Stramenopiles</taxon>
        <taxon>Ochrophyta</taxon>
        <taxon>Bacillariophyta</taxon>
        <taxon>Bacillariophyceae</taxon>
        <taxon>Bacillariophycidae</taxon>
        <taxon>Naviculales</taxon>
        <taxon>Phaeodactylaceae</taxon>
        <taxon>Phaeodactylum</taxon>
    </lineage>
</organism>
<dbReference type="Gene3D" id="1.20.1070.10">
    <property type="entry name" value="Rhodopsin 7-helix transmembrane proteins"/>
    <property type="match status" value="1"/>
</dbReference>
<sequence>MFQTHQVNSHNDADGSNKTVPRVPLGRPVLRQWELTAESSKYEKSIAAPSDHDLVLMWTIWGTLLSILSLILLVIFLAVLSSKKARRNSFNLYLLFMIGPNMYYSSQCAITCAWNAILGHYQSSPMCLYQSWYLIFGSGANSWMIAVIAYELHRLLRFSRRRQRYFPPRRARVVAVSLLVYAWVAFLAFWGVLSFPWLPHDTNAQNGAFCIPIETNRRGSQITGWLLFLPLLIMIPFAYTLVVIADVVWNKLLPQRGAARVLAVYFFRLAGLYALTWAPTFVVLYAVRDQGPWVTWGWGTISHLHGLLAALVALWKPDIAQAFRSFVSCRADHGCRGCVCATVNSSTMESSDDQLEPTSTHHGQDDEDGTTCNLSSMGDSATFSMKASSSSSFRRLSPLPSVLAIIEEADGLEP</sequence>
<feature type="transmembrane region" description="Helical" evidence="2">
    <location>
        <begin position="225"/>
        <end position="249"/>
    </location>
</feature>
<feature type="compositionally biased region" description="Polar residues" evidence="1">
    <location>
        <begin position="1"/>
        <end position="19"/>
    </location>
</feature>
<keyword evidence="2" id="KW-1133">Transmembrane helix</keyword>
<dbReference type="AlphaFoldDB" id="A0A8J9SL33"/>
<name>A0A8J9SL33_PHATR</name>
<keyword evidence="2" id="KW-0812">Transmembrane</keyword>
<proteinExistence type="predicted"/>
<feature type="transmembrane region" description="Helical" evidence="2">
    <location>
        <begin position="58"/>
        <end position="80"/>
    </location>
</feature>
<gene>
    <name evidence="3" type="ORF">PTTT1_LOCUS20786</name>
</gene>
<reference evidence="3" key="1">
    <citation type="submission" date="2022-02" db="EMBL/GenBank/DDBJ databases">
        <authorList>
            <person name="Giguere J D."/>
        </authorList>
    </citation>
    <scope>NUCLEOTIDE SEQUENCE</scope>
    <source>
        <strain evidence="3">CCAP 1055/1</strain>
    </source>
</reference>
<evidence type="ECO:0000313" key="3">
    <source>
        <dbReference type="EMBL" id="CAG9282806.1"/>
    </source>
</evidence>
<dbReference type="SUPFAM" id="SSF81321">
    <property type="entry name" value="Family A G protein-coupled receptor-like"/>
    <property type="match status" value="1"/>
</dbReference>
<dbReference type="CDD" id="cd00637">
    <property type="entry name" value="7tm_classA_rhodopsin-like"/>
    <property type="match status" value="1"/>
</dbReference>
<feature type="transmembrane region" description="Helical" evidence="2">
    <location>
        <begin position="173"/>
        <end position="193"/>
    </location>
</feature>
<dbReference type="Proteomes" id="UP000836788">
    <property type="component" value="Chromosome 17"/>
</dbReference>